<evidence type="ECO:0000256" key="5">
    <source>
        <dbReference type="ARBA" id="ARBA00022741"/>
    </source>
</evidence>
<keyword evidence="3" id="KW-0597">Phosphoprotein</keyword>
<dbReference type="Gene3D" id="1.20.5.1930">
    <property type="match status" value="1"/>
</dbReference>
<evidence type="ECO:0000256" key="1">
    <source>
        <dbReference type="ARBA" id="ARBA00000085"/>
    </source>
</evidence>
<name>A0A5P9Q5W8_9MICO</name>
<dbReference type="InterPro" id="IPR036890">
    <property type="entry name" value="HATPase_C_sf"/>
</dbReference>
<feature type="transmembrane region" description="Helical" evidence="9">
    <location>
        <begin position="51"/>
        <end position="70"/>
    </location>
</feature>
<evidence type="ECO:0000256" key="9">
    <source>
        <dbReference type="SAM" id="Phobius"/>
    </source>
</evidence>
<evidence type="ECO:0000259" key="10">
    <source>
        <dbReference type="Pfam" id="PF07730"/>
    </source>
</evidence>
<evidence type="ECO:0000256" key="2">
    <source>
        <dbReference type="ARBA" id="ARBA00012438"/>
    </source>
</evidence>
<protein>
    <recommendedName>
        <fullName evidence="2">histidine kinase</fullName>
        <ecNumber evidence="2">2.7.13.3</ecNumber>
    </recommendedName>
</protein>
<dbReference type="Gene3D" id="3.30.565.10">
    <property type="entry name" value="Histidine kinase-like ATPase, C-terminal domain"/>
    <property type="match status" value="1"/>
</dbReference>
<keyword evidence="5" id="KW-0547">Nucleotide-binding</keyword>
<evidence type="ECO:0000256" key="7">
    <source>
        <dbReference type="ARBA" id="ARBA00022840"/>
    </source>
</evidence>
<dbReference type="EC" id="2.7.13.3" evidence="2"/>
<evidence type="ECO:0000313" key="11">
    <source>
        <dbReference type="EMBL" id="QFU96797.1"/>
    </source>
</evidence>
<dbReference type="InterPro" id="IPR050482">
    <property type="entry name" value="Sensor_HK_TwoCompSys"/>
</dbReference>
<dbReference type="InterPro" id="IPR011712">
    <property type="entry name" value="Sig_transdc_His_kin_sub3_dim/P"/>
</dbReference>
<dbReference type="GO" id="GO:0046983">
    <property type="term" value="F:protein dimerization activity"/>
    <property type="evidence" value="ECO:0007669"/>
    <property type="project" value="InterPro"/>
</dbReference>
<keyword evidence="6 11" id="KW-0418">Kinase</keyword>
<feature type="transmembrane region" description="Helical" evidence="9">
    <location>
        <begin position="82"/>
        <end position="99"/>
    </location>
</feature>
<proteinExistence type="predicted"/>
<keyword evidence="8" id="KW-0902">Two-component regulatory system</keyword>
<keyword evidence="4 11" id="KW-0808">Transferase</keyword>
<keyword evidence="9" id="KW-0812">Transmembrane</keyword>
<keyword evidence="12" id="KW-1185">Reference proteome</keyword>
<keyword evidence="9" id="KW-0472">Membrane</keyword>
<sequence>MDTQRTTTSPPPDVGCGARPFLISRRTVAALGTGLAVLSLLAVAGTWGDGWVPLDVVCGTLAVATGVEVLRALGRADQDRRLIVSAFVLAVLAALSPAGTPASTMTTAVVARAARLRDAVPVAAAGVLGHAVQGAWRGGGLGYGWWLLTDVGVHAALLGWGAYGRARSELVASLRARVRAAEADRDRRAEEVRREERLRIARDMHDTLAHRLSLVATAAGALAYRPDAPPERLAQAAAVVRDGTSQALVELRQVVAVMRDPDDDVVGFATLDDLLAQVRQAGSVVDVVTTGDVDDLPRATRNTALRTVQESLTNARRHAPGSPVHLEIAVSEEDVRVVATNPVTPGMTSGGTVGDDPGMDLGTAPVLAPAGVAHPGVGLIGLRERVAALGGSLDAGAAHGAWTVRVTLPLQAEVGAGA</sequence>
<accession>A0A5P9Q5W8</accession>
<dbReference type="RefSeq" id="WP_051136904.1">
    <property type="nucleotide sequence ID" value="NZ_BAABIH010000013.1"/>
</dbReference>
<evidence type="ECO:0000256" key="4">
    <source>
        <dbReference type="ARBA" id="ARBA00022679"/>
    </source>
</evidence>
<evidence type="ECO:0000256" key="8">
    <source>
        <dbReference type="ARBA" id="ARBA00023012"/>
    </source>
</evidence>
<dbReference type="GO" id="GO:0016020">
    <property type="term" value="C:membrane"/>
    <property type="evidence" value="ECO:0007669"/>
    <property type="project" value="InterPro"/>
</dbReference>
<comment type="catalytic activity">
    <reaction evidence="1">
        <text>ATP + protein L-histidine = ADP + protein N-phospho-L-histidine.</text>
        <dbReference type="EC" id="2.7.13.3"/>
    </reaction>
</comment>
<keyword evidence="9" id="KW-1133">Transmembrane helix</keyword>
<dbReference type="SUPFAM" id="SSF55874">
    <property type="entry name" value="ATPase domain of HSP90 chaperone/DNA topoisomerase II/histidine kinase"/>
    <property type="match status" value="1"/>
</dbReference>
<dbReference type="GO" id="GO:0005524">
    <property type="term" value="F:ATP binding"/>
    <property type="evidence" value="ECO:0007669"/>
    <property type="project" value="UniProtKB-KW"/>
</dbReference>
<dbReference type="Proteomes" id="UP000326702">
    <property type="component" value="Chromosome"/>
</dbReference>
<evidence type="ECO:0000313" key="12">
    <source>
        <dbReference type="Proteomes" id="UP000326702"/>
    </source>
</evidence>
<feature type="domain" description="Signal transduction histidine kinase subgroup 3 dimerisation and phosphoacceptor" evidence="10">
    <location>
        <begin position="196"/>
        <end position="262"/>
    </location>
</feature>
<feature type="transmembrane region" description="Helical" evidence="9">
    <location>
        <begin position="28"/>
        <end position="45"/>
    </location>
</feature>
<keyword evidence="7" id="KW-0067">ATP-binding</keyword>
<dbReference type="KEGG" id="lxl:KDY119_00287"/>
<dbReference type="PANTHER" id="PTHR24421">
    <property type="entry name" value="NITRATE/NITRITE SENSOR PROTEIN NARX-RELATED"/>
    <property type="match status" value="1"/>
</dbReference>
<dbReference type="GO" id="GO:0000155">
    <property type="term" value="F:phosphorelay sensor kinase activity"/>
    <property type="evidence" value="ECO:0007669"/>
    <property type="project" value="InterPro"/>
</dbReference>
<dbReference type="EMBL" id="CP045529">
    <property type="protein sequence ID" value="QFU96797.1"/>
    <property type="molecule type" value="Genomic_DNA"/>
</dbReference>
<reference evidence="11 12" key="1">
    <citation type="submission" date="2019-10" db="EMBL/GenBank/DDBJ databases">
        <title>Genome sequence of Luteimicrobium xylanilyticum HY-24.</title>
        <authorList>
            <person name="Kim D.Y."/>
            <person name="Park H.-Y."/>
        </authorList>
    </citation>
    <scope>NUCLEOTIDE SEQUENCE [LARGE SCALE GENOMIC DNA]</scope>
    <source>
        <strain evidence="11 12">HY-24</strain>
    </source>
</reference>
<organism evidence="11 12">
    <name type="scientific">Luteimicrobium xylanilyticum</name>
    <dbReference type="NCBI Taxonomy" id="1133546"/>
    <lineage>
        <taxon>Bacteria</taxon>
        <taxon>Bacillati</taxon>
        <taxon>Actinomycetota</taxon>
        <taxon>Actinomycetes</taxon>
        <taxon>Micrococcales</taxon>
        <taxon>Luteimicrobium</taxon>
    </lineage>
</organism>
<gene>
    <name evidence="11" type="primary">desK</name>
    <name evidence="11" type="ORF">KDY119_00287</name>
</gene>
<dbReference type="Pfam" id="PF07730">
    <property type="entry name" value="HisKA_3"/>
    <property type="match status" value="1"/>
</dbReference>
<evidence type="ECO:0000256" key="3">
    <source>
        <dbReference type="ARBA" id="ARBA00022553"/>
    </source>
</evidence>
<dbReference type="CDD" id="cd16917">
    <property type="entry name" value="HATPase_UhpB-NarQ-NarX-like"/>
    <property type="match status" value="1"/>
</dbReference>
<evidence type="ECO:0000256" key="6">
    <source>
        <dbReference type="ARBA" id="ARBA00022777"/>
    </source>
</evidence>
<dbReference type="OrthoDB" id="227596at2"/>
<dbReference type="PANTHER" id="PTHR24421:SF10">
    <property type="entry name" value="NITRATE_NITRITE SENSOR PROTEIN NARQ"/>
    <property type="match status" value="1"/>
</dbReference>
<dbReference type="AlphaFoldDB" id="A0A5P9Q5W8"/>